<dbReference type="SUPFAM" id="SSF54631">
    <property type="entry name" value="CBS-domain pair"/>
    <property type="match status" value="1"/>
</dbReference>
<feature type="domain" description="CBS" evidence="3">
    <location>
        <begin position="83"/>
        <end position="142"/>
    </location>
</feature>
<dbReference type="Proteomes" id="UP000006365">
    <property type="component" value="Chromosome"/>
</dbReference>
<dbReference type="EMBL" id="CP002364">
    <property type="protein sequence ID" value="ADW18412.1"/>
    <property type="molecule type" value="Genomic_DNA"/>
</dbReference>
<accession>A0A7U4DPU1</accession>
<dbReference type="Pfam" id="PF00571">
    <property type="entry name" value="CBS"/>
    <property type="match status" value="2"/>
</dbReference>
<evidence type="ECO:0000256" key="2">
    <source>
        <dbReference type="PROSITE-ProRule" id="PRU00703"/>
    </source>
</evidence>
<gene>
    <name evidence="4" type="ordered locus">Despr_2268</name>
</gene>
<dbReference type="Gene3D" id="3.10.580.10">
    <property type="entry name" value="CBS-domain"/>
    <property type="match status" value="1"/>
</dbReference>
<sequence length="218" mass="24427">MFIHDHMTPSPVTVTPEQTVAEAIDILQRYNIRHLPVVDEQGVLQGILSDRDLRSARPSTVAQSKERGTVEEKVNKTPVSVLMTRDCLFLVPHATLDDALLLFQSRKIGALPVVNEEEKVVGVFTTADLMNAYRDLFGLGAKGSVLVSIEDNQDPQALSKLVRIMEEKQVQFTRLVRAEGTDKRRAMIYLRINTYNVRSVHKALEADGFVVHVPQKTP</sequence>
<evidence type="ECO:0000259" key="3">
    <source>
        <dbReference type="PROSITE" id="PS51371"/>
    </source>
</evidence>
<protein>
    <submittedName>
        <fullName evidence="4">CBS domain containing membrane protein</fullName>
    </submittedName>
</protein>
<dbReference type="PANTHER" id="PTHR43080">
    <property type="entry name" value="CBS DOMAIN-CONTAINING PROTEIN CBSX3, MITOCHONDRIAL"/>
    <property type="match status" value="1"/>
</dbReference>
<keyword evidence="5" id="KW-1185">Reference proteome</keyword>
<dbReference type="SMART" id="SM00116">
    <property type="entry name" value="CBS"/>
    <property type="match status" value="2"/>
</dbReference>
<proteinExistence type="predicted"/>
<name>A0A7U4DPU1_DESPD</name>
<feature type="domain" description="CBS" evidence="3">
    <location>
        <begin position="7"/>
        <end position="64"/>
    </location>
</feature>
<dbReference type="InterPro" id="IPR046342">
    <property type="entry name" value="CBS_dom_sf"/>
</dbReference>
<keyword evidence="1 2" id="KW-0129">CBS domain</keyword>
<reference evidence="4 5" key="1">
    <citation type="journal article" date="2011" name="Stand. Genomic Sci.">
        <title>Complete genome sequence of Desulfobulbus propionicus type strain (1pr3).</title>
        <authorList>
            <person name="Pagani I."/>
            <person name="Lapidus A."/>
            <person name="Nolan M."/>
            <person name="Lucas S."/>
            <person name="Hammon N."/>
            <person name="Deshpande S."/>
            <person name="Cheng J.F."/>
            <person name="Chertkov O."/>
            <person name="Davenport K."/>
            <person name="Tapia R."/>
            <person name="Han C."/>
            <person name="Goodwin L."/>
            <person name="Pitluck S."/>
            <person name="Liolios K."/>
            <person name="Mavromatis K."/>
            <person name="Ivanova N."/>
            <person name="Mikhailova N."/>
            <person name="Pati A."/>
            <person name="Chen A."/>
            <person name="Palaniappan K."/>
            <person name="Land M."/>
            <person name="Hauser L."/>
            <person name="Chang Y.J."/>
            <person name="Jeffries C.D."/>
            <person name="Detter J.C."/>
            <person name="Brambilla E."/>
            <person name="Kannan K.P."/>
            <person name="Djao O.D."/>
            <person name="Rohde M."/>
            <person name="Pukall R."/>
            <person name="Spring S."/>
            <person name="Goker M."/>
            <person name="Sikorski J."/>
            <person name="Woyke T."/>
            <person name="Bristow J."/>
            <person name="Eisen J.A."/>
            <person name="Markowitz V."/>
            <person name="Hugenholtz P."/>
            <person name="Kyrpides N.C."/>
            <person name="Klenk H.P."/>
        </authorList>
    </citation>
    <scope>NUCLEOTIDE SEQUENCE [LARGE SCALE GENOMIC DNA]</scope>
    <source>
        <strain evidence="5">ATCC 33891 / DSM 2032 / 1pr3</strain>
    </source>
</reference>
<organism evidence="4 5">
    <name type="scientific">Desulfobulbus propionicus (strain ATCC 33891 / DSM 2032 / VKM B-1956 / 1pr3)</name>
    <dbReference type="NCBI Taxonomy" id="577650"/>
    <lineage>
        <taxon>Bacteria</taxon>
        <taxon>Pseudomonadati</taxon>
        <taxon>Thermodesulfobacteriota</taxon>
        <taxon>Desulfobulbia</taxon>
        <taxon>Desulfobulbales</taxon>
        <taxon>Desulfobulbaceae</taxon>
        <taxon>Desulfobulbus</taxon>
    </lineage>
</organism>
<dbReference type="RefSeq" id="WP_015724950.1">
    <property type="nucleotide sequence ID" value="NC_014972.1"/>
</dbReference>
<dbReference type="InterPro" id="IPR000644">
    <property type="entry name" value="CBS_dom"/>
</dbReference>
<evidence type="ECO:0000256" key="1">
    <source>
        <dbReference type="ARBA" id="ARBA00023122"/>
    </source>
</evidence>
<evidence type="ECO:0000313" key="5">
    <source>
        <dbReference type="Proteomes" id="UP000006365"/>
    </source>
</evidence>
<evidence type="ECO:0000313" key="4">
    <source>
        <dbReference type="EMBL" id="ADW18412.1"/>
    </source>
</evidence>
<dbReference type="KEGG" id="dpr:Despr_2268"/>
<dbReference type="InterPro" id="IPR051257">
    <property type="entry name" value="Diverse_CBS-Domain"/>
</dbReference>
<dbReference type="PANTHER" id="PTHR43080:SF2">
    <property type="entry name" value="CBS DOMAIN-CONTAINING PROTEIN"/>
    <property type="match status" value="1"/>
</dbReference>
<dbReference type="PROSITE" id="PS51371">
    <property type="entry name" value="CBS"/>
    <property type="match status" value="2"/>
</dbReference>
<dbReference type="AlphaFoldDB" id="A0A7U4DPU1"/>
<dbReference type="CDD" id="cd04584">
    <property type="entry name" value="CBS_pair_AcuB_like"/>
    <property type="match status" value="1"/>
</dbReference>